<dbReference type="Proteomes" id="UP000625283">
    <property type="component" value="Unassembled WGS sequence"/>
</dbReference>
<dbReference type="InterPro" id="IPR010982">
    <property type="entry name" value="Lambda_DNA-bd_dom_sf"/>
</dbReference>
<keyword evidence="2" id="KW-1185">Reference proteome</keyword>
<evidence type="ECO:0000313" key="2">
    <source>
        <dbReference type="Proteomes" id="UP000625283"/>
    </source>
</evidence>
<name>A0ABS1R9U4_9SPHI</name>
<accession>A0ABS1R9U4</accession>
<proteinExistence type="predicted"/>
<gene>
    <name evidence="1" type="ORF">JKG61_22155</name>
</gene>
<reference evidence="1 2" key="1">
    <citation type="submission" date="2021-01" db="EMBL/GenBank/DDBJ databases">
        <title>C459-1 draft genome sequence.</title>
        <authorList>
            <person name="Zhang X.-F."/>
        </authorList>
    </citation>
    <scope>NUCLEOTIDE SEQUENCE [LARGE SCALE GENOMIC DNA]</scope>
    <source>
        <strain evidence="2">C459-1</strain>
    </source>
</reference>
<dbReference type="EMBL" id="JAERTY010000018">
    <property type="protein sequence ID" value="MBL1411478.1"/>
    <property type="molecule type" value="Genomic_DNA"/>
</dbReference>
<dbReference type="RefSeq" id="WP_202105194.1">
    <property type="nucleotide sequence ID" value="NZ_JAERTY010000018.1"/>
</dbReference>
<comment type="caution">
    <text evidence="1">The sequence shown here is derived from an EMBL/GenBank/DDBJ whole genome shotgun (WGS) entry which is preliminary data.</text>
</comment>
<protein>
    <submittedName>
        <fullName evidence="1">Uncharacterized protein</fullName>
    </submittedName>
</protein>
<dbReference type="Gene3D" id="1.10.260.40">
    <property type="entry name" value="lambda repressor-like DNA-binding domains"/>
    <property type="match status" value="1"/>
</dbReference>
<organism evidence="1 2">
    <name type="scientific">Sphingobacterium faecale</name>
    <dbReference type="NCBI Taxonomy" id="2803775"/>
    <lineage>
        <taxon>Bacteria</taxon>
        <taxon>Pseudomonadati</taxon>
        <taxon>Bacteroidota</taxon>
        <taxon>Sphingobacteriia</taxon>
        <taxon>Sphingobacteriales</taxon>
        <taxon>Sphingobacteriaceae</taxon>
        <taxon>Sphingobacterium</taxon>
    </lineage>
</organism>
<evidence type="ECO:0000313" key="1">
    <source>
        <dbReference type="EMBL" id="MBL1411478.1"/>
    </source>
</evidence>
<sequence>MAKTKDEETEYFNKNLLLFINVKFLSPITIDGRPPSIREYETITSIGRGTIDKLLKTEGYDVPMSTIRKVCKYAKISLSEFFTMFEAYLQEKKLKQ</sequence>